<reference evidence="6" key="1">
    <citation type="journal article" date="2014" name="Int. J. Syst. Evol. Microbiol.">
        <title>Complete genome sequence of Corynebacterium casei LMG S-19264T (=DSM 44701T), isolated from a smear-ripened cheese.</title>
        <authorList>
            <consortium name="US DOE Joint Genome Institute (JGI-PGF)"/>
            <person name="Walter F."/>
            <person name="Albersmeier A."/>
            <person name="Kalinowski J."/>
            <person name="Ruckert C."/>
        </authorList>
    </citation>
    <scope>NUCLEOTIDE SEQUENCE</scope>
    <source>
        <strain evidence="6">JCM 3346</strain>
    </source>
</reference>
<keyword evidence="3" id="KW-0862">Zinc</keyword>
<accession>A0A918F8R5</accession>
<dbReference type="InterPro" id="IPR036291">
    <property type="entry name" value="NAD(P)-bd_dom_sf"/>
</dbReference>
<evidence type="ECO:0000313" key="6">
    <source>
        <dbReference type="EMBL" id="GGR19812.1"/>
    </source>
</evidence>
<evidence type="ECO:0000259" key="5">
    <source>
        <dbReference type="SMART" id="SM00829"/>
    </source>
</evidence>
<dbReference type="AlphaFoldDB" id="A0A918F8R5"/>
<evidence type="ECO:0000256" key="4">
    <source>
        <dbReference type="ARBA" id="ARBA00023002"/>
    </source>
</evidence>
<evidence type="ECO:0000256" key="3">
    <source>
        <dbReference type="ARBA" id="ARBA00022833"/>
    </source>
</evidence>
<dbReference type="Proteomes" id="UP000610303">
    <property type="component" value="Unassembled WGS sequence"/>
</dbReference>
<dbReference type="InterPro" id="IPR011032">
    <property type="entry name" value="GroES-like_sf"/>
</dbReference>
<evidence type="ECO:0000313" key="7">
    <source>
        <dbReference type="Proteomes" id="UP000610303"/>
    </source>
</evidence>
<dbReference type="GO" id="GO:0046872">
    <property type="term" value="F:metal ion binding"/>
    <property type="evidence" value="ECO:0007669"/>
    <property type="project" value="UniProtKB-KW"/>
</dbReference>
<dbReference type="InterPro" id="IPR050129">
    <property type="entry name" value="Zn_alcohol_dh"/>
</dbReference>
<keyword evidence="2" id="KW-0479">Metal-binding</keyword>
<dbReference type="GO" id="GO:0016491">
    <property type="term" value="F:oxidoreductase activity"/>
    <property type="evidence" value="ECO:0007669"/>
    <property type="project" value="UniProtKB-KW"/>
</dbReference>
<dbReference type="InterPro" id="IPR020843">
    <property type="entry name" value="ER"/>
</dbReference>
<dbReference type="SMART" id="SM00829">
    <property type="entry name" value="PKS_ER"/>
    <property type="match status" value="1"/>
</dbReference>
<keyword evidence="7" id="KW-1185">Reference proteome</keyword>
<evidence type="ECO:0000256" key="2">
    <source>
        <dbReference type="ARBA" id="ARBA00022723"/>
    </source>
</evidence>
<dbReference type="Pfam" id="PF08240">
    <property type="entry name" value="ADH_N"/>
    <property type="match status" value="1"/>
</dbReference>
<comment type="caution">
    <text evidence="6">The sequence shown here is derived from an EMBL/GenBank/DDBJ whole genome shotgun (WGS) entry which is preliminary data.</text>
</comment>
<dbReference type="Gene3D" id="3.40.50.720">
    <property type="entry name" value="NAD(P)-binding Rossmann-like Domain"/>
    <property type="match status" value="1"/>
</dbReference>
<dbReference type="RefSeq" id="WP_189084284.1">
    <property type="nucleotide sequence ID" value="NZ_BMRJ01000001.1"/>
</dbReference>
<protein>
    <submittedName>
        <fullName evidence="6">Alcohol dehydrogenase</fullName>
    </submittedName>
</protein>
<sequence>MRAALLTDHTLEALAVAEVPVPAPGAGEVLVRVETVGVNQLDRNVIAGIGPGAVAKLPRVLGIDPAGTIVAVGPGMSEARLGRPVVVKPNIPCGECRSCAAGREADCPAQTVLGVHRNGGAAEFVTVPERNAIDRGEIPAALATAAVHTVPIVLNAFEAIGVGAGDRLLVTGAGGMLGQIALQLGVASGADTVGASRSAAPAPDGARVLRAGSPAELRERLAAEAPFDAVVDVGGHGPTFAAGIAALAWGGRAVTCAASVDPVLELDQRSFYLRRLRLLGVASADFAQVRRALKLVAEGRVVPPVAARFPLERIADAYRAPRTAPGKVIIDVS</sequence>
<proteinExistence type="predicted"/>
<keyword evidence="4" id="KW-0560">Oxidoreductase</keyword>
<dbReference type="PANTHER" id="PTHR43401">
    <property type="entry name" value="L-THREONINE 3-DEHYDROGENASE"/>
    <property type="match status" value="1"/>
</dbReference>
<dbReference type="SUPFAM" id="SSF51735">
    <property type="entry name" value="NAD(P)-binding Rossmann-fold domains"/>
    <property type="match status" value="1"/>
</dbReference>
<evidence type="ECO:0000256" key="1">
    <source>
        <dbReference type="ARBA" id="ARBA00001947"/>
    </source>
</evidence>
<gene>
    <name evidence="6" type="ORF">GCM10010196_11270</name>
</gene>
<dbReference type="Pfam" id="PF13602">
    <property type="entry name" value="ADH_zinc_N_2"/>
    <property type="match status" value="1"/>
</dbReference>
<comment type="cofactor">
    <cofactor evidence="1">
        <name>Zn(2+)</name>
        <dbReference type="ChEBI" id="CHEBI:29105"/>
    </cofactor>
</comment>
<dbReference type="Gene3D" id="3.90.180.10">
    <property type="entry name" value="Medium-chain alcohol dehydrogenases, catalytic domain"/>
    <property type="match status" value="1"/>
</dbReference>
<name>A0A918F8R5_AGRME</name>
<dbReference type="SUPFAM" id="SSF50129">
    <property type="entry name" value="GroES-like"/>
    <property type="match status" value="1"/>
</dbReference>
<organism evidence="6 7">
    <name type="scientific">Agromyces mediolanus</name>
    <name type="common">Corynebacterium mediolanum</name>
    <dbReference type="NCBI Taxonomy" id="41986"/>
    <lineage>
        <taxon>Bacteria</taxon>
        <taxon>Bacillati</taxon>
        <taxon>Actinomycetota</taxon>
        <taxon>Actinomycetes</taxon>
        <taxon>Micrococcales</taxon>
        <taxon>Microbacteriaceae</taxon>
        <taxon>Agromyces</taxon>
    </lineage>
</organism>
<dbReference type="PANTHER" id="PTHR43401:SF2">
    <property type="entry name" value="L-THREONINE 3-DEHYDROGENASE"/>
    <property type="match status" value="1"/>
</dbReference>
<reference evidence="6" key="2">
    <citation type="submission" date="2020-09" db="EMBL/GenBank/DDBJ databases">
        <authorList>
            <person name="Sun Q."/>
            <person name="Ohkuma M."/>
        </authorList>
    </citation>
    <scope>NUCLEOTIDE SEQUENCE</scope>
    <source>
        <strain evidence="6">JCM 3346</strain>
    </source>
</reference>
<dbReference type="EMBL" id="BMRJ01000001">
    <property type="protein sequence ID" value="GGR19812.1"/>
    <property type="molecule type" value="Genomic_DNA"/>
</dbReference>
<feature type="domain" description="Enoyl reductase (ER)" evidence="5">
    <location>
        <begin position="9"/>
        <end position="330"/>
    </location>
</feature>
<dbReference type="InterPro" id="IPR013154">
    <property type="entry name" value="ADH-like_N"/>
</dbReference>